<dbReference type="InterPro" id="IPR033740">
    <property type="entry name" value="Pept_M24B"/>
</dbReference>
<comment type="similarity">
    <text evidence="1">Belongs to the peptidase M24B family.</text>
</comment>
<evidence type="ECO:0000259" key="2">
    <source>
        <dbReference type="Pfam" id="PF00557"/>
    </source>
</evidence>
<evidence type="ECO:0000259" key="3">
    <source>
        <dbReference type="Pfam" id="PF01321"/>
    </source>
</evidence>
<protein>
    <recommendedName>
        <fullName evidence="7">Xaa-Pro aminopeptidase P</fullName>
    </recommendedName>
</protein>
<dbReference type="CDD" id="cd01085">
    <property type="entry name" value="APP"/>
    <property type="match status" value="1"/>
</dbReference>
<dbReference type="Gene3D" id="3.90.230.10">
    <property type="entry name" value="Creatinase/methionine aminopeptidase superfamily"/>
    <property type="match status" value="1"/>
</dbReference>
<evidence type="ECO:0000256" key="1">
    <source>
        <dbReference type="ARBA" id="ARBA00008766"/>
    </source>
</evidence>
<feature type="domain" description="Creatinase N-terminal" evidence="3">
    <location>
        <begin position="9"/>
        <end position="145"/>
    </location>
</feature>
<evidence type="ECO:0000313" key="6">
    <source>
        <dbReference type="Proteomes" id="UP001497522"/>
    </source>
</evidence>
<dbReference type="InterPro" id="IPR050422">
    <property type="entry name" value="X-Pro_aminopeptidase_P"/>
</dbReference>
<dbReference type="Pfam" id="PF01321">
    <property type="entry name" value="Creatinase_N"/>
    <property type="match status" value="1"/>
</dbReference>
<accession>A0ABP1A854</accession>
<feature type="domain" description="Peptidase M24" evidence="2">
    <location>
        <begin position="382"/>
        <end position="622"/>
    </location>
</feature>
<dbReference type="SUPFAM" id="SSF55920">
    <property type="entry name" value="Creatinase/aminopeptidase"/>
    <property type="match status" value="1"/>
</dbReference>
<dbReference type="InterPro" id="IPR036005">
    <property type="entry name" value="Creatinase/aminopeptidase-like"/>
</dbReference>
<sequence>MDSQPLEPLDALRALMDAHLPPLHAVVVPSEDAHQSEYVADADKRREFISGFNGSAGVAVITRDKALLWTDGRYFLQATQQLSSSWKLMRIGEDPPLESWLADNLEKEATVGVDPSCISVDTAHRWEPAFAKHGQKLVQLQENLIDKIWKNRPAQKVAPVVPHPLEFTGRSAKEKISELRGKLSQEKASAIVVTALDEVAWLYNVRGGDVLYNPVVHAYGIVTHASAFFYVDKQKTSVEVQQYLLENGIEIREYDSILEDVKALAEHPISFKKAVKNTYNNQIAAEGIEEKEAVQTNGHQSSAEVASAEPLDAVDSLEDYVANHREEESDEQATEGNREAIIWVDPGTCSYMVYSHIPADQVLLQQSPLALAKALKHPLELEGMRKAHIRDGAAVVSYLAWLDAQMQDLYGAAGYFSEVKGGSLKRKRSEEDKLTEVTVSDKLAEFRSKQEHFRGLSFETISSVGANGAIIHYSPKSDTCAEMQPDAMYLCDSGAQYLDGTTDITRTMHFGKPTAHEKTCATQVLKGHIALDMAVFPNGTTGHALDILARVPLWKEGLDYRHGTGHGVGCYLNVHEGPHLISFRPQARNVALQATMTVTDEPGYYEDGNFGVRIENVLIVNEAGAKYNYGEKGYLAFEHITWAPYQTKLMELSLLSETEKIWVDEYHVACREKLSPLLTGSDLEWLHKATEPLPC</sequence>
<dbReference type="Proteomes" id="UP001497522">
    <property type="component" value="Chromosome 1"/>
</dbReference>
<dbReference type="InterPro" id="IPR000587">
    <property type="entry name" value="Creatinase_N"/>
</dbReference>
<keyword evidence="6" id="KW-1185">Reference proteome</keyword>
<reference evidence="5 6" key="1">
    <citation type="submission" date="2024-03" db="EMBL/GenBank/DDBJ databases">
        <authorList>
            <consortium name="ELIXIR-Norway"/>
            <consortium name="Elixir Norway"/>
        </authorList>
    </citation>
    <scope>NUCLEOTIDE SEQUENCE [LARGE SCALE GENOMIC DNA]</scope>
</reference>
<evidence type="ECO:0000313" key="5">
    <source>
        <dbReference type="EMBL" id="CAK9858632.1"/>
    </source>
</evidence>
<dbReference type="InterPro" id="IPR029149">
    <property type="entry name" value="Creatin/AminoP/Spt16_N"/>
</dbReference>
<dbReference type="PANTHER" id="PTHR43763:SF12">
    <property type="entry name" value="AMINOPEPTIDASE P1"/>
    <property type="match status" value="1"/>
</dbReference>
<dbReference type="Pfam" id="PF00557">
    <property type="entry name" value="Peptidase_M24"/>
    <property type="match status" value="1"/>
</dbReference>
<dbReference type="EMBL" id="OZ023702">
    <property type="protein sequence ID" value="CAK9858632.1"/>
    <property type="molecule type" value="Genomic_DNA"/>
</dbReference>
<dbReference type="Gene3D" id="3.40.350.10">
    <property type="entry name" value="Creatinase/prolidase N-terminal domain"/>
    <property type="match status" value="2"/>
</dbReference>
<proteinExistence type="inferred from homology"/>
<dbReference type="SUPFAM" id="SSF53092">
    <property type="entry name" value="Creatinase/prolidase N-terminal domain"/>
    <property type="match status" value="1"/>
</dbReference>
<evidence type="ECO:0000259" key="4">
    <source>
        <dbReference type="Pfam" id="PF16188"/>
    </source>
</evidence>
<evidence type="ECO:0008006" key="7">
    <source>
        <dbReference type="Google" id="ProtNLM"/>
    </source>
</evidence>
<feature type="domain" description="Peptidase M24 C-terminal" evidence="4">
    <location>
        <begin position="633"/>
        <end position="693"/>
    </location>
</feature>
<dbReference type="Pfam" id="PF16188">
    <property type="entry name" value="Peptidase_M24_C"/>
    <property type="match status" value="1"/>
</dbReference>
<name>A0ABP1A854_9BRYO</name>
<dbReference type="PANTHER" id="PTHR43763">
    <property type="entry name" value="XAA-PRO AMINOPEPTIDASE 1"/>
    <property type="match status" value="1"/>
</dbReference>
<dbReference type="InterPro" id="IPR000994">
    <property type="entry name" value="Pept_M24"/>
</dbReference>
<organism evidence="5 6">
    <name type="scientific">Sphagnum jensenii</name>
    <dbReference type="NCBI Taxonomy" id="128206"/>
    <lineage>
        <taxon>Eukaryota</taxon>
        <taxon>Viridiplantae</taxon>
        <taxon>Streptophyta</taxon>
        <taxon>Embryophyta</taxon>
        <taxon>Bryophyta</taxon>
        <taxon>Sphagnophytina</taxon>
        <taxon>Sphagnopsida</taxon>
        <taxon>Sphagnales</taxon>
        <taxon>Sphagnaceae</taxon>
        <taxon>Sphagnum</taxon>
    </lineage>
</organism>
<gene>
    <name evidence="5" type="ORF">CSSPJE1EN2_LOCUS1627</name>
</gene>
<dbReference type="InterPro" id="IPR032416">
    <property type="entry name" value="Peptidase_M24_C"/>
</dbReference>
<dbReference type="Pfam" id="PF16189">
    <property type="entry name" value="Creatinase_N_2"/>
    <property type="match status" value="1"/>
</dbReference>